<dbReference type="Proteomes" id="UP000288972">
    <property type="component" value="Chromosome"/>
</dbReference>
<evidence type="ECO:0000313" key="2">
    <source>
        <dbReference type="Proteomes" id="UP000288972"/>
    </source>
</evidence>
<sequence>MISISRTGSMRSPVVVVGRFALKFARNARGRASNLYEAKLYRSANETRRNLLCPVLWVSRNGFVQIMRAAKPLDDMMSLDEYMNFAEVWDKMPGEDSCPFEPKASDWGWFEGRMVALDYSTPAWEADEPTSSSVP</sequence>
<gene>
    <name evidence="1" type="ORF">XH91_01050</name>
</gene>
<proteinExistence type="predicted"/>
<dbReference type="AlphaFoldDB" id="A0AAE6C660"/>
<reference evidence="1 2" key="1">
    <citation type="submission" date="2018-06" db="EMBL/GenBank/DDBJ databases">
        <title>Comparative genomics of rhizobia nodulating Arachis hypogaea in China.</title>
        <authorList>
            <person name="Li Y."/>
        </authorList>
    </citation>
    <scope>NUCLEOTIDE SEQUENCE [LARGE SCALE GENOMIC DNA]</scope>
    <source>
        <strain evidence="1 2">CCBAU 51670</strain>
    </source>
</reference>
<dbReference type="KEGG" id="bgz:XH91_01050"/>
<dbReference type="EMBL" id="CP030053">
    <property type="protein sequence ID" value="QAU44081.1"/>
    <property type="molecule type" value="Genomic_DNA"/>
</dbReference>
<dbReference type="RefSeq" id="WP_128948871.1">
    <property type="nucleotide sequence ID" value="NZ_CP030053.1"/>
</dbReference>
<accession>A0AAE6C660</accession>
<evidence type="ECO:0000313" key="1">
    <source>
        <dbReference type="EMBL" id="QAU44081.1"/>
    </source>
</evidence>
<name>A0AAE6C660_9BRAD</name>
<protein>
    <submittedName>
        <fullName evidence="1">Uncharacterized protein</fullName>
    </submittedName>
</protein>
<organism evidence="1 2">
    <name type="scientific">Bradyrhizobium guangzhouense</name>
    <dbReference type="NCBI Taxonomy" id="1325095"/>
    <lineage>
        <taxon>Bacteria</taxon>
        <taxon>Pseudomonadati</taxon>
        <taxon>Pseudomonadota</taxon>
        <taxon>Alphaproteobacteria</taxon>
        <taxon>Hyphomicrobiales</taxon>
        <taxon>Nitrobacteraceae</taxon>
        <taxon>Bradyrhizobium</taxon>
    </lineage>
</organism>